<reference evidence="7 8" key="1">
    <citation type="submission" date="2018-10" db="EMBL/GenBank/DDBJ databases">
        <title>Anaerotruncus faecis sp. nov., isolated from human feces.</title>
        <authorList>
            <person name="Wang Y.-J."/>
        </authorList>
    </citation>
    <scope>NUCLEOTIDE SEQUENCE [LARGE SCALE GENOMIC DNA]</scope>
    <source>
        <strain evidence="7 8">22A2-44</strain>
    </source>
</reference>
<dbReference type="CDD" id="cd07709">
    <property type="entry name" value="flavodiiron_proteins_MBL-fold"/>
    <property type="match status" value="1"/>
</dbReference>
<feature type="domain" description="Flavodoxin-like" evidence="6">
    <location>
        <begin position="257"/>
        <end position="397"/>
    </location>
</feature>
<dbReference type="Pfam" id="PF00258">
    <property type="entry name" value="Flavodoxin_1"/>
    <property type="match status" value="1"/>
</dbReference>
<dbReference type="InterPro" id="IPR016440">
    <property type="entry name" value="Rubredoxin-O_OxRdtase"/>
</dbReference>
<dbReference type="InterPro" id="IPR051285">
    <property type="entry name" value="NADH_oxidoreductase_modular"/>
</dbReference>
<dbReference type="Pfam" id="PF19583">
    <property type="entry name" value="ODP"/>
    <property type="match status" value="1"/>
</dbReference>
<dbReference type="GO" id="GO:0046872">
    <property type="term" value="F:metal ion binding"/>
    <property type="evidence" value="ECO:0007669"/>
    <property type="project" value="InterPro"/>
</dbReference>
<dbReference type="GO" id="GO:0009055">
    <property type="term" value="F:electron transfer activity"/>
    <property type="evidence" value="ECO:0007669"/>
    <property type="project" value="InterPro"/>
</dbReference>
<comment type="caution">
    <text evidence="7">The sequence shown here is derived from an EMBL/GenBank/DDBJ whole genome shotgun (WGS) entry which is preliminary data.</text>
</comment>
<evidence type="ECO:0000259" key="6">
    <source>
        <dbReference type="PROSITE" id="PS50902"/>
    </source>
</evidence>
<evidence type="ECO:0000256" key="3">
    <source>
        <dbReference type="ARBA" id="ARBA00022448"/>
    </source>
</evidence>
<dbReference type="SUPFAM" id="SSF56281">
    <property type="entry name" value="Metallo-hydrolase/oxidoreductase"/>
    <property type="match status" value="1"/>
</dbReference>
<evidence type="ECO:0000256" key="1">
    <source>
        <dbReference type="ARBA" id="ARBA00001962"/>
    </source>
</evidence>
<dbReference type="SUPFAM" id="SSF52218">
    <property type="entry name" value="Flavoproteins"/>
    <property type="match status" value="1"/>
</dbReference>
<dbReference type="InterPro" id="IPR001226">
    <property type="entry name" value="Flavodoxin_CS"/>
</dbReference>
<dbReference type="InterPro" id="IPR029039">
    <property type="entry name" value="Flavoprotein-like_sf"/>
</dbReference>
<keyword evidence="4" id="KW-0249">Electron transport</keyword>
<accession>A0A498D498</accession>
<organism evidence="7 8">
    <name type="scientific">Anaerotruncus massiliensis</name>
    <name type="common">ex Liu et al. 2021</name>
    <dbReference type="NCBI Taxonomy" id="2321404"/>
    <lineage>
        <taxon>Bacteria</taxon>
        <taxon>Bacillati</taxon>
        <taxon>Bacillota</taxon>
        <taxon>Clostridia</taxon>
        <taxon>Eubacteriales</taxon>
        <taxon>Oscillospiraceae</taxon>
        <taxon>Anaerotruncus</taxon>
    </lineage>
</organism>
<dbReference type="InterPro" id="IPR001279">
    <property type="entry name" value="Metallo-B-lactamas"/>
</dbReference>
<evidence type="ECO:0000256" key="4">
    <source>
        <dbReference type="ARBA" id="ARBA00022982"/>
    </source>
</evidence>
<dbReference type="EMBL" id="RCHT01000001">
    <property type="protein sequence ID" value="RLL14491.1"/>
    <property type="molecule type" value="Genomic_DNA"/>
</dbReference>
<dbReference type="GO" id="GO:0010181">
    <property type="term" value="F:FMN binding"/>
    <property type="evidence" value="ECO:0007669"/>
    <property type="project" value="InterPro"/>
</dbReference>
<dbReference type="InterPro" id="IPR045761">
    <property type="entry name" value="ODP_dom"/>
</dbReference>
<dbReference type="PROSITE" id="PS50902">
    <property type="entry name" value="FLAVODOXIN_LIKE"/>
    <property type="match status" value="1"/>
</dbReference>
<dbReference type="GO" id="GO:0016651">
    <property type="term" value="F:oxidoreductase activity, acting on NAD(P)H"/>
    <property type="evidence" value="ECO:0007669"/>
    <property type="project" value="UniProtKB-ARBA"/>
</dbReference>
<comment type="cofactor">
    <cofactor evidence="1">
        <name>Fe cation</name>
        <dbReference type="ChEBI" id="CHEBI:24875"/>
    </cofactor>
</comment>
<comment type="similarity">
    <text evidence="2">In the N-terminal section; belongs to the zinc metallo-hydrolase group 3 family.</text>
</comment>
<dbReference type="SMART" id="SM00849">
    <property type="entry name" value="Lactamase_B"/>
    <property type="match status" value="1"/>
</dbReference>
<dbReference type="PROSITE" id="PS00201">
    <property type="entry name" value="FLAVODOXIN"/>
    <property type="match status" value="1"/>
</dbReference>
<dbReference type="PIRSF" id="PIRSF005243">
    <property type="entry name" value="ROO"/>
    <property type="match status" value="1"/>
</dbReference>
<gene>
    <name evidence="7" type="ORF">D4A47_00460</name>
</gene>
<evidence type="ECO:0000313" key="7">
    <source>
        <dbReference type="EMBL" id="RLL14491.1"/>
    </source>
</evidence>
<dbReference type="Proteomes" id="UP000276301">
    <property type="component" value="Unassembled WGS sequence"/>
</dbReference>
<evidence type="ECO:0000256" key="2">
    <source>
        <dbReference type="ARBA" id="ARBA00007121"/>
    </source>
</evidence>
<evidence type="ECO:0000313" key="8">
    <source>
        <dbReference type="Proteomes" id="UP000276301"/>
    </source>
</evidence>
<dbReference type="Gene3D" id="3.40.50.360">
    <property type="match status" value="1"/>
</dbReference>
<sequence>MAAVKITDRIYSVGILNPNMRVFDIVMTTDYGTSYNSYLIKGDRKNVLVEACHKTYFKQYLANIREVIDPEKIDYVVLNHNEPDHSGSLAQLLEYIPNATIVASKAGSIYLKNITNRGDLSVQAAKDGDTIDIGGATLRFINAPFLHWPDSMFTWVEEEKALFSCDFLGAHYCEPYTFDYNMAYPSKYEAAFKNYYDAIFGPFKPYVLAGLEKIKDLPVELCCNSHGPVLTKGCRLEYAKERYAAWSQPQKNERLTVPVFYTSAYGNTRKIASAIREGILEAKPDAAVDCFDIIEHDMGRLAALLNSSDAFALGSPTINGDAVPPAWMLLAHVDAVNNKKKPVLVFGSYGWSGEAVPNLSARLAGLKMSLFGEGYKVCFVPSEEDLAKARELGKAFGESL</sequence>
<dbReference type="AlphaFoldDB" id="A0A498D498"/>
<keyword evidence="3" id="KW-0813">Transport</keyword>
<evidence type="ECO:0000256" key="5">
    <source>
        <dbReference type="ARBA" id="ARBA00023004"/>
    </source>
</evidence>
<dbReference type="Gene3D" id="3.60.15.10">
    <property type="entry name" value="Ribonuclease Z/Hydroxyacylglutathione hydrolase-like"/>
    <property type="match status" value="1"/>
</dbReference>
<name>A0A498D498_9FIRM</name>
<keyword evidence="5" id="KW-0408">Iron</keyword>
<proteinExistence type="inferred from homology"/>
<keyword evidence="8" id="KW-1185">Reference proteome</keyword>
<dbReference type="InterPro" id="IPR008254">
    <property type="entry name" value="Flavodoxin/NO_synth"/>
</dbReference>
<dbReference type="RefSeq" id="WP_121585598.1">
    <property type="nucleotide sequence ID" value="NZ_RCHT01000001.1"/>
</dbReference>
<dbReference type="PANTHER" id="PTHR32145">
    <property type="entry name" value="DIFLAVIN FLAVOPROTEIN A 2-RELATED"/>
    <property type="match status" value="1"/>
</dbReference>
<protein>
    <submittedName>
        <fullName evidence="7">FprA family A-type flavoprotein</fullName>
    </submittedName>
</protein>
<dbReference type="PANTHER" id="PTHR32145:SF11">
    <property type="entry name" value="DIFLAVIN FLAVOPROTEIN A 2-RELATED"/>
    <property type="match status" value="1"/>
</dbReference>
<dbReference type="InterPro" id="IPR036866">
    <property type="entry name" value="RibonucZ/Hydroxyglut_hydro"/>
</dbReference>